<evidence type="ECO:0000313" key="5">
    <source>
        <dbReference type="EMBL" id="KAG0149004.1"/>
    </source>
</evidence>
<keyword evidence="6" id="KW-1185">Reference proteome</keyword>
<dbReference type="GO" id="GO:0006397">
    <property type="term" value="P:mRNA processing"/>
    <property type="evidence" value="ECO:0007669"/>
    <property type="project" value="InterPro"/>
</dbReference>
<dbReference type="InterPro" id="IPR008501">
    <property type="entry name" value="THOC7/Mft1"/>
</dbReference>
<evidence type="ECO:0000256" key="3">
    <source>
        <dbReference type="SAM" id="Coils"/>
    </source>
</evidence>
<protein>
    <submittedName>
        <fullName evidence="5">Uncharacterized protein</fullName>
    </submittedName>
</protein>
<dbReference type="EMBL" id="MU167231">
    <property type="protein sequence ID" value="KAG0149004.1"/>
    <property type="molecule type" value="Genomic_DNA"/>
</dbReference>
<feature type="region of interest" description="Disordered" evidence="4">
    <location>
        <begin position="361"/>
        <end position="387"/>
    </location>
</feature>
<comment type="subcellular location">
    <subcellularLocation>
        <location evidence="1">Nucleus</location>
    </subcellularLocation>
</comment>
<dbReference type="Proteomes" id="UP000886653">
    <property type="component" value="Unassembled WGS sequence"/>
</dbReference>
<evidence type="ECO:0000256" key="2">
    <source>
        <dbReference type="ARBA" id="ARBA00023242"/>
    </source>
</evidence>
<comment type="caution">
    <text evidence="5">The sequence shown here is derived from an EMBL/GenBank/DDBJ whole genome shotgun (WGS) entry which is preliminary data.</text>
</comment>
<dbReference type="GO" id="GO:0000445">
    <property type="term" value="C:THO complex part of transcription export complex"/>
    <property type="evidence" value="ECO:0007669"/>
    <property type="project" value="InterPro"/>
</dbReference>
<evidence type="ECO:0000256" key="1">
    <source>
        <dbReference type="ARBA" id="ARBA00004123"/>
    </source>
</evidence>
<evidence type="ECO:0000313" key="6">
    <source>
        <dbReference type="Proteomes" id="UP000886653"/>
    </source>
</evidence>
<dbReference type="OrthoDB" id="205166at2759"/>
<sequence>MSIAHDEPTMELIRARLANSERALGRVLRAFYRLATFTPEESQPSAPNEDDQTLSPNYSDRLYMQHAAFLIELNTLTRSLSESKGVRMLQMTARELEGLEREKIRLESEALAETSRIAELELELEDARRERKNKIQYEEIGKEVRRFGDRFQSAGFDPLVFVASDSFGLTREGSRIDGLAKEINTLLEEQRLYAERWKSRRDQFDTVVLNLEVLQESIREEKADADRKNALNDDDVDDDDARAGEEDEADRSGTGEPNKAIAEADASLTLGTPSAVPPVLDEAESAFRPTTLNPCASTFFPDPMNQDSAVSTPDNRSGARSHLANGTPQPLDRPSSRMEQYAMELDASELHDNVNVTVNEDGVYDDTTMEDGEEREEVEEGQEMERD</sequence>
<proteinExistence type="predicted"/>
<reference evidence="5" key="1">
    <citation type="submission" date="2013-11" db="EMBL/GenBank/DDBJ databases">
        <title>Genome sequence of the fusiform rust pathogen reveals effectors for host alternation and coevolution with pine.</title>
        <authorList>
            <consortium name="DOE Joint Genome Institute"/>
            <person name="Smith K."/>
            <person name="Pendleton A."/>
            <person name="Kubisiak T."/>
            <person name="Anderson C."/>
            <person name="Salamov A."/>
            <person name="Aerts A."/>
            <person name="Riley R."/>
            <person name="Clum A."/>
            <person name="Lindquist E."/>
            <person name="Ence D."/>
            <person name="Campbell M."/>
            <person name="Kronenberg Z."/>
            <person name="Feau N."/>
            <person name="Dhillon B."/>
            <person name="Hamelin R."/>
            <person name="Burleigh J."/>
            <person name="Smith J."/>
            <person name="Yandell M."/>
            <person name="Nelson C."/>
            <person name="Grigoriev I."/>
            <person name="Davis J."/>
        </authorList>
    </citation>
    <scope>NUCLEOTIDE SEQUENCE</scope>
    <source>
        <strain evidence="5">G11</strain>
    </source>
</reference>
<feature type="compositionally biased region" description="Acidic residues" evidence="4">
    <location>
        <begin position="362"/>
        <end position="387"/>
    </location>
</feature>
<feature type="compositionally biased region" description="Polar residues" evidence="4">
    <location>
        <begin position="305"/>
        <end position="315"/>
    </location>
</feature>
<dbReference type="Pfam" id="PF05615">
    <property type="entry name" value="THOC7"/>
    <property type="match status" value="1"/>
</dbReference>
<organism evidence="5 6">
    <name type="scientific">Cronartium quercuum f. sp. fusiforme G11</name>
    <dbReference type="NCBI Taxonomy" id="708437"/>
    <lineage>
        <taxon>Eukaryota</taxon>
        <taxon>Fungi</taxon>
        <taxon>Dikarya</taxon>
        <taxon>Basidiomycota</taxon>
        <taxon>Pucciniomycotina</taxon>
        <taxon>Pucciniomycetes</taxon>
        <taxon>Pucciniales</taxon>
        <taxon>Coleosporiaceae</taxon>
        <taxon>Cronartium</taxon>
    </lineage>
</organism>
<accession>A0A9P6TEM3</accession>
<keyword evidence="2" id="KW-0539">Nucleus</keyword>
<evidence type="ECO:0000256" key="4">
    <source>
        <dbReference type="SAM" id="MobiDB-lite"/>
    </source>
</evidence>
<feature type="compositionally biased region" description="Basic and acidic residues" evidence="4">
    <location>
        <begin position="222"/>
        <end position="231"/>
    </location>
</feature>
<keyword evidence="3" id="KW-0175">Coiled coil</keyword>
<feature type="region of interest" description="Disordered" evidence="4">
    <location>
        <begin position="298"/>
        <end position="336"/>
    </location>
</feature>
<feature type="compositionally biased region" description="Acidic residues" evidence="4">
    <location>
        <begin position="232"/>
        <end position="249"/>
    </location>
</feature>
<name>A0A9P6TEM3_9BASI</name>
<gene>
    <name evidence="5" type="ORF">CROQUDRAFT_105345</name>
</gene>
<dbReference type="AlphaFoldDB" id="A0A9P6TEM3"/>
<feature type="coiled-coil region" evidence="3">
    <location>
        <begin position="89"/>
        <end position="137"/>
    </location>
</feature>
<feature type="region of interest" description="Disordered" evidence="4">
    <location>
        <begin position="222"/>
        <end position="258"/>
    </location>
</feature>